<organism evidence="5 6">
    <name type="scientific">Pseudonocardia eucalypti</name>
    <dbReference type="NCBI Taxonomy" id="648755"/>
    <lineage>
        <taxon>Bacteria</taxon>
        <taxon>Bacillati</taxon>
        <taxon>Actinomycetota</taxon>
        <taxon>Actinomycetes</taxon>
        <taxon>Pseudonocardiales</taxon>
        <taxon>Pseudonocardiaceae</taxon>
        <taxon>Pseudonocardia</taxon>
    </lineage>
</organism>
<dbReference type="PROSITE" id="PS50995">
    <property type="entry name" value="HTH_MARR_2"/>
    <property type="match status" value="1"/>
</dbReference>
<dbReference type="InterPro" id="IPR011991">
    <property type="entry name" value="ArsR-like_HTH"/>
</dbReference>
<keyword evidence="6" id="KW-1185">Reference proteome</keyword>
<dbReference type="SUPFAM" id="SSF46785">
    <property type="entry name" value="Winged helix' DNA-binding domain"/>
    <property type="match status" value="1"/>
</dbReference>
<dbReference type="InterPro" id="IPR036390">
    <property type="entry name" value="WH_DNA-bd_sf"/>
</dbReference>
<dbReference type="CDD" id="cd00090">
    <property type="entry name" value="HTH_ARSR"/>
    <property type="match status" value="1"/>
</dbReference>
<proteinExistence type="predicted"/>
<dbReference type="Pfam" id="PF12802">
    <property type="entry name" value="MarR_2"/>
    <property type="match status" value="1"/>
</dbReference>
<dbReference type="SMART" id="SM00347">
    <property type="entry name" value="HTH_MARR"/>
    <property type="match status" value="1"/>
</dbReference>
<dbReference type="InterPro" id="IPR000835">
    <property type="entry name" value="HTH_MarR-typ"/>
</dbReference>
<name>A0ABP9PJE9_9PSEU</name>
<keyword evidence="3" id="KW-0804">Transcription</keyword>
<dbReference type="EMBL" id="BAABJP010000001">
    <property type="protein sequence ID" value="GAA5145321.1"/>
    <property type="molecule type" value="Genomic_DNA"/>
</dbReference>
<gene>
    <name evidence="5" type="ORF">GCM10023321_03020</name>
</gene>
<dbReference type="RefSeq" id="WP_185058580.1">
    <property type="nucleotide sequence ID" value="NZ_BAABJP010000001.1"/>
</dbReference>
<keyword evidence="1" id="KW-0805">Transcription regulation</keyword>
<dbReference type="PANTHER" id="PTHR33164:SF57">
    <property type="entry name" value="MARR-FAMILY TRANSCRIPTIONAL REGULATOR"/>
    <property type="match status" value="1"/>
</dbReference>
<dbReference type="PANTHER" id="PTHR33164">
    <property type="entry name" value="TRANSCRIPTIONAL REGULATOR, MARR FAMILY"/>
    <property type="match status" value="1"/>
</dbReference>
<evidence type="ECO:0000256" key="1">
    <source>
        <dbReference type="ARBA" id="ARBA00023015"/>
    </source>
</evidence>
<evidence type="ECO:0000313" key="6">
    <source>
        <dbReference type="Proteomes" id="UP001428817"/>
    </source>
</evidence>
<sequence length="150" mass="17204">MSTDPAREVELNRLEDQFGVLLRRSRRSMRRFAERVHPEMEASGYPVLMVLTQAAPLRLGDLAEEFGLDKSTMSRHVTSLIQLGLVCREPDPQDGRAFLLRPSEDGRRRLAAVTDARRIEWRGRLDNWTTDELAVFVNGLTRLNADLDRD</sequence>
<protein>
    <submittedName>
        <fullName evidence="5">MarR family transcriptional regulator</fullName>
    </submittedName>
</protein>
<dbReference type="InterPro" id="IPR039422">
    <property type="entry name" value="MarR/SlyA-like"/>
</dbReference>
<evidence type="ECO:0000259" key="4">
    <source>
        <dbReference type="PROSITE" id="PS50995"/>
    </source>
</evidence>
<feature type="domain" description="HTH marR-type" evidence="4">
    <location>
        <begin position="15"/>
        <end position="145"/>
    </location>
</feature>
<dbReference type="Proteomes" id="UP001428817">
    <property type="component" value="Unassembled WGS sequence"/>
</dbReference>
<evidence type="ECO:0000256" key="3">
    <source>
        <dbReference type="ARBA" id="ARBA00023163"/>
    </source>
</evidence>
<comment type="caution">
    <text evidence="5">The sequence shown here is derived from an EMBL/GenBank/DDBJ whole genome shotgun (WGS) entry which is preliminary data.</text>
</comment>
<dbReference type="InterPro" id="IPR023187">
    <property type="entry name" value="Tscrpt_reg_MarR-type_CS"/>
</dbReference>
<evidence type="ECO:0000313" key="5">
    <source>
        <dbReference type="EMBL" id="GAA5145321.1"/>
    </source>
</evidence>
<dbReference type="InterPro" id="IPR036388">
    <property type="entry name" value="WH-like_DNA-bd_sf"/>
</dbReference>
<evidence type="ECO:0000256" key="2">
    <source>
        <dbReference type="ARBA" id="ARBA00023125"/>
    </source>
</evidence>
<reference evidence="6" key="1">
    <citation type="journal article" date="2019" name="Int. J. Syst. Evol. Microbiol.">
        <title>The Global Catalogue of Microorganisms (GCM) 10K type strain sequencing project: providing services to taxonomists for standard genome sequencing and annotation.</title>
        <authorList>
            <consortium name="The Broad Institute Genomics Platform"/>
            <consortium name="The Broad Institute Genome Sequencing Center for Infectious Disease"/>
            <person name="Wu L."/>
            <person name="Ma J."/>
        </authorList>
    </citation>
    <scope>NUCLEOTIDE SEQUENCE [LARGE SCALE GENOMIC DNA]</scope>
    <source>
        <strain evidence="6">JCM 18303</strain>
    </source>
</reference>
<accession>A0ABP9PJE9</accession>
<keyword evidence="2" id="KW-0238">DNA-binding</keyword>
<dbReference type="Gene3D" id="1.10.10.10">
    <property type="entry name" value="Winged helix-like DNA-binding domain superfamily/Winged helix DNA-binding domain"/>
    <property type="match status" value="1"/>
</dbReference>
<dbReference type="PROSITE" id="PS01117">
    <property type="entry name" value="HTH_MARR_1"/>
    <property type="match status" value="1"/>
</dbReference>